<dbReference type="Proteomes" id="UP000663824">
    <property type="component" value="Unassembled WGS sequence"/>
</dbReference>
<evidence type="ECO:0000313" key="1">
    <source>
        <dbReference type="EMBL" id="CAF1365840.1"/>
    </source>
</evidence>
<dbReference type="Proteomes" id="UP000663842">
    <property type="component" value="Unassembled WGS sequence"/>
</dbReference>
<evidence type="ECO:0000313" key="4">
    <source>
        <dbReference type="EMBL" id="CAF2102988.1"/>
    </source>
</evidence>
<comment type="caution">
    <text evidence="1">The sequence shown here is derived from an EMBL/GenBank/DDBJ whole genome shotgun (WGS) entry which is preliminary data.</text>
</comment>
<dbReference type="EMBL" id="CAJNOV010009446">
    <property type="protein sequence ID" value="CAF1365840.1"/>
    <property type="molecule type" value="Genomic_DNA"/>
</dbReference>
<reference evidence="1" key="1">
    <citation type="submission" date="2021-02" db="EMBL/GenBank/DDBJ databases">
        <authorList>
            <person name="Nowell W R."/>
        </authorList>
    </citation>
    <scope>NUCLEOTIDE SEQUENCE</scope>
</reference>
<dbReference type="Proteomes" id="UP000663887">
    <property type="component" value="Unassembled WGS sequence"/>
</dbReference>
<evidence type="ECO:0000313" key="2">
    <source>
        <dbReference type="EMBL" id="CAF1674165.1"/>
    </source>
</evidence>
<dbReference type="EMBL" id="CAJNRF010008627">
    <property type="protein sequence ID" value="CAF2102988.1"/>
    <property type="molecule type" value="Genomic_DNA"/>
</dbReference>
<evidence type="ECO:0000313" key="10">
    <source>
        <dbReference type="EMBL" id="CAF5146922.1"/>
    </source>
</evidence>
<accession>A0A815IAP1</accession>
<dbReference type="EMBL" id="CAJNOW010019642">
    <property type="protein sequence ID" value="CAF1674165.1"/>
    <property type="molecule type" value="Genomic_DNA"/>
</dbReference>
<evidence type="ECO:0000313" key="8">
    <source>
        <dbReference type="EMBL" id="CAF4494773.1"/>
    </source>
</evidence>
<dbReference type="Proteomes" id="UP000663834">
    <property type="component" value="Unassembled WGS sequence"/>
</dbReference>
<sequence length="121" mass="14161">MHAFIWSESVVQNIFERYSVSKNFTILKLDFDSYECSVLENILRVGYRPELIHTDFNPIFPPPGIVISIYNATTKNDWKPALWSNDNLFYGCSLSALSKLLRPFDYILLDVDFWEVIYIPT</sequence>
<evidence type="ECO:0000313" key="6">
    <source>
        <dbReference type="EMBL" id="CAF3767953.1"/>
    </source>
</evidence>
<protein>
    <submittedName>
        <fullName evidence="1">Uncharacterized protein</fullName>
    </submittedName>
</protein>
<organism evidence="1 11">
    <name type="scientific">Rotaria magnacalcarata</name>
    <dbReference type="NCBI Taxonomy" id="392030"/>
    <lineage>
        <taxon>Eukaryota</taxon>
        <taxon>Metazoa</taxon>
        <taxon>Spiralia</taxon>
        <taxon>Gnathifera</taxon>
        <taxon>Rotifera</taxon>
        <taxon>Eurotatoria</taxon>
        <taxon>Bdelloidea</taxon>
        <taxon>Philodinida</taxon>
        <taxon>Philodinidae</taxon>
        <taxon>Rotaria</taxon>
    </lineage>
</organism>
<dbReference type="EMBL" id="CAJOBI010278708">
    <property type="protein sequence ID" value="CAF5146922.1"/>
    <property type="molecule type" value="Genomic_DNA"/>
</dbReference>
<dbReference type="EMBL" id="CAJOBH010076088">
    <property type="protein sequence ID" value="CAF4494773.1"/>
    <property type="molecule type" value="Genomic_DNA"/>
</dbReference>
<dbReference type="EMBL" id="CAJNRE010005564">
    <property type="protein sequence ID" value="CAF2046567.1"/>
    <property type="molecule type" value="Genomic_DNA"/>
</dbReference>
<dbReference type="Proteomes" id="UP000663856">
    <property type="component" value="Unassembled WGS sequence"/>
</dbReference>
<evidence type="ECO:0000313" key="9">
    <source>
        <dbReference type="EMBL" id="CAF4532828.1"/>
    </source>
</evidence>
<dbReference type="EMBL" id="CAJOBF010000391">
    <property type="protein sequence ID" value="CAF3809989.1"/>
    <property type="molecule type" value="Genomic_DNA"/>
</dbReference>
<dbReference type="AlphaFoldDB" id="A0A815IAP1"/>
<dbReference type="EMBL" id="CAJOBJ010088881">
    <property type="protein sequence ID" value="CAF4532828.1"/>
    <property type="molecule type" value="Genomic_DNA"/>
</dbReference>
<dbReference type="OrthoDB" id="9994418at2759"/>
<dbReference type="Proteomes" id="UP000676336">
    <property type="component" value="Unassembled WGS sequence"/>
</dbReference>
<name>A0A815IAP1_9BILA</name>
<dbReference type="EMBL" id="CAJOBG010000154">
    <property type="protein sequence ID" value="CAF3767953.1"/>
    <property type="molecule type" value="Genomic_DNA"/>
</dbReference>
<dbReference type="Proteomes" id="UP000681720">
    <property type="component" value="Unassembled WGS sequence"/>
</dbReference>
<dbReference type="Proteomes" id="UP000663855">
    <property type="component" value="Unassembled WGS sequence"/>
</dbReference>
<evidence type="ECO:0000313" key="11">
    <source>
        <dbReference type="Proteomes" id="UP000663855"/>
    </source>
</evidence>
<dbReference type="Proteomes" id="UP000681967">
    <property type="component" value="Unassembled WGS sequence"/>
</dbReference>
<evidence type="ECO:0000313" key="12">
    <source>
        <dbReference type="Proteomes" id="UP000663866"/>
    </source>
</evidence>
<evidence type="ECO:0000313" key="5">
    <source>
        <dbReference type="EMBL" id="CAF2140289.1"/>
    </source>
</evidence>
<gene>
    <name evidence="8" type="ORF">BYL167_LOCUS35737</name>
    <name evidence="1" type="ORF">CJN711_LOCUS20177</name>
    <name evidence="9" type="ORF">GIL414_LOCUS36098</name>
    <name evidence="2" type="ORF">KQP761_LOCUS34954</name>
    <name evidence="3" type="ORF">MBJ925_LOCUS12237</name>
    <name evidence="6" type="ORF">OVN521_LOCUS2068</name>
    <name evidence="10" type="ORF">SMN809_LOCUS63684</name>
    <name evidence="7" type="ORF">UXM345_LOCUS5321</name>
    <name evidence="4" type="ORF">WKI299_LOCUS20577</name>
    <name evidence="5" type="ORF">XDN619_LOCUS26607</name>
</gene>
<evidence type="ECO:0000313" key="7">
    <source>
        <dbReference type="EMBL" id="CAF3809989.1"/>
    </source>
</evidence>
<dbReference type="Proteomes" id="UP000663866">
    <property type="component" value="Unassembled WGS sequence"/>
</dbReference>
<dbReference type="EMBL" id="CAJNRG010012448">
    <property type="protein sequence ID" value="CAF2140289.1"/>
    <property type="molecule type" value="Genomic_DNA"/>
</dbReference>
<evidence type="ECO:0000313" key="3">
    <source>
        <dbReference type="EMBL" id="CAF2046567.1"/>
    </source>
</evidence>
<keyword evidence="12" id="KW-1185">Reference proteome</keyword>
<proteinExistence type="predicted"/>